<comment type="caution">
    <text evidence="3">The sequence shown here is derived from an EMBL/GenBank/DDBJ whole genome shotgun (WGS) entry which is preliminary data.</text>
</comment>
<dbReference type="GO" id="GO:0006637">
    <property type="term" value="P:acyl-CoA metabolic process"/>
    <property type="evidence" value="ECO:0007669"/>
    <property type="project" value="InterPro"/>
</dbReference>
<comment type="similarity">
    <text evidence="1">Belongs to the C/M/P thioester hydrolase family.</text>
</comment>
<proteinExistence type="inferred from homology"/>
<dbReference type="InterPro" id="IPR042171">
    <property type="entry name" value="Acyl-CoA_hotdog"/>
</dbReference>
<dbReference type="InterPro" id="IPR003703">
    <property type="entry name" value="Acyl_CoA_thio"/>
</dbReference>
<dbReference type="Proteomes" id="UP000494206">
    <property type="component" value="Unassembled WGS sequence"/>
</dbReference>
<dbReference type="InterPro" id="IPR029069">
    <property type="entry name" value="HotDog_dom_sf"/>
</dbReference>
<gene>
    <name evidence="3" type="ORF">CBOVIS_LOCUS12086</name>
</gene>
<dbReference type="AlphaFoldDB" id="A0A8S1F9X2"/>
<feature type="domain" description="Cyclic nucleotide-binding" evidence="2">
    <location>
        <begin position="1"/>
        <end position="48"/>
    </location>
</feature>
<sequence length="244" mass="28010">MLKLPQIDNILYSGPSKSRLSSFEAGDLLGEAAILVYRDAPKSFFIHAIHCYFVGNEYSKTPTFVVKNVRDGRNFAIRHVDILRPNGDAMAVAEFSLQRDVENPVISVFPEFPRNVLAPEHFENGRNSDCVEFRRVPNAINGKHYIWIRCKTPIDDSDPFQKHAILIKLSDLQLYGNDIQTRRDHSIWLHQTKFDAADWLLYEYEFAGKPNPYCLVNANIWSRDGKILMSTSQEVSTTKTRSKM</sequence>
<evidence type="ECO:0000256" key="1">
    <source>
        <dbReference type="ARBA" id="ARBA00006538"/>
    </source>
</evidence>
<dbReference type="InterPro" id="IPR049450">
    <property type="entry name" value="ACOT8-like_C"/>
</dbReference>
<dbReference type="OrthoDB" id="68328at2759"/>
<name>A0A8S1F9X2_9PELO</name>
<dbReference type="PROSITE" id="PS50042">
    <property type="entry name" value="CNMP_BINDING_3"/>
    <property type="match status" value="1"/>
</dbReference>
<dbReference type="SUPFAM" id="SSF54637">
    <property type="entry name" value="Thioesterase/thiol ester dehydrase-isomerase"/>
    <property type="match status" value="2"/>
</dbReference>
<dbReference type="InterPro" id="IPR000595">
    <property type="entry name" value="cNMP-bd_dom"/>
</dbReference>
<evidence type="ECO:0000313" key="3">
    <source>
        <dbReference type="EMBL" id="CAB3410575.1"/>
    </source>
</evidence>
<evidence type="ECO:0000313" key="4">
    <source>
        <dbReference type="Proteomes" id="UP000494206"/>
    </source>
</evidence>
<dbReference type="PANTHER" id="PTHR11066:SF37">
    <property type="entry name" value="ACYL-COA THIOESTERASE II"/>
    <property type="match status" value="1"/>
</dbReference>
<dbReference type="GO" id="GO:0047617">
    <property type="term" value="F:fatty acyl-CoA hydrolase activity"/>
    <property type="evidence" value="ECO:0007669"/>
    <property type="project" value="InterPro"/>
</dbReference>
<dbReference type="CDD" id="cd03444">
    <property type="entry name" value="Thioesterase_II_repeat1"/>
    <property type="match status" value="1"/>
</dbReference>
<keyword evidence="4" id="KW-1185">Reference proteome</keyword>
<dbReference type="EMBL" id="CADEPM010000011">
    <property type="protein sequence ID" value="CAB3410575.1"/>
    <property type="molecule type" value="Genomic_DNA"/>
</dbReference>
<protein>
    <recommendedName>
        <fullName evidence="2">Cyclic nucleotide-binding domain-containing protein</fullName>
    </recommendedName>
</protein>
<organism evidence="3 4">
    <name type="scientific">Caenorhabditis bovis</name>
    <dbReference type="NCBI Taxonomy" id="2654633"/>
    <lineage>
        <taxon>Eukaryota</taxon>
        <taxon>Metazoa</taxon>
        <taxon>Ecdysozoa</taxon>
        <taxon>Nematoda</taxon>
        <taxon>Chromadorea</taxon>
        <taxon>Rhabditida</taxon>
        <taxon>Rhabditina</taxon>
        <taxon>Rhabditomorpha</taxon>
        <taxon>Rhabditoidea</taxon>
        <taxon>Rhabditidae</taxon>
        <taxon>Peloderinae</taxon>
        <taxon>Caenorhabditis</taxon>
    </lineage>
</organism>
<dbReference type="GO" id="GO:0009062">
    <property type="term" value="P:fatty acid catabolic process"/>
    <property type="evidence" value="ECO:0007669"/>
    <property type="project" value="TreeGrafter"/>
</dbReference>
<dbReference type="GO" id="GO:0005782">
    <property type="term" value="C:peroxisomal matrix"/>
    <property type="evidence" value="ECO:0007669"/>
    <property type="project" value="UniProtKB-SubCell"/>
</dbReference>
<dbReference type="Gene3D" id="2.40.160.210">
    <property type="entry name" value="Acyl-CoA thioesterase, double hotdog domain"/>
    <property type="match status" value="1"/>
</dbReference>
<reference evidence="3 4" key="1">
    <citation type="submission" date="2020-04" db="EMBL/GenBank/DDBJ databases">
        <authorList>
            <person name="Laetsch R D."/>
            <person name="Stevens L."/>
            <person name="Kumar S."/>
            <person name="Blaxter L. M."/>
        </authorList>
    </citation>
    <scope>NUCLEOTIDE SEQUENCE [LARGE SCALE GENOMIC DNA]</scope>
</reference>
<evidence type="ECO:0000259" key="2">
    <source>
        <dbReference type="PROSITE" id="PS50042"/>
    </source>
</evidence>
<dbReference type="Pfam" id="PF20789">
    <property type="entry name" value="4HBT_3C"/>
    <property type="match status" value="1"/>
</dbReference>
<accession>A0A8S1F9X2</accession>
<dbReference type="PANTHER" id="PTHR11066">
    <property type="entry name" value="ACYL-COA THIOESTERASE"/>
    <property type="match status" value="1"/>
</dbReference>